<dbReference type="InParanoid" id="A0A165IZK0"/>
<reference evidence="2 3" key="1">
    <citation type="journal article" date="2016" name="Mol. Biol. Evol.">
        <title>Comparative Genomics of Early-Diverging Mushroom-Forming Fungi Provides Insights into the Origins of Lignocellulose Decay Capabilities.</title>
        <authorList>
            <person name="Nagy L.G."/>
            <person name="Riley R."/>
            <person name="Tritt A."/>
            <person name="Adam C."/>
            <person name="Daum C."/>
            <person name="Floudas D."/>
            <person name="Sun H."/>
            <person name="Yadav J.S."/>
            <person name="Pangilinan J."/>
            <person name="Larsson K.H."/>
            <person name="Matsuura K."/>
            <person name="Barry K."/>
            <person name="Labutti K."/>
            <person name="Kuo R."/>
            <person name="Ohm R.A."/>
            <person name="Bhattacharya S.S."/>
            <person name="Shirouzu T."/>
            <person name="Yoshinaga Y."/>
            <person name="Martin F.M."/>
            <person name="Grigoriev I.V."/>
            <person name="Hibbett D.S."/>
        </authorList>
    </citation>
    <scope>NUCLEOTIDE SEQUENCE [LARGE SCALE GENOMIC DNA]</scope>
    <source>
        <strain evidence="2 3">HHB12733</strain>
    </source>
</reference>
<feature type="region of interest" description="Disordered" evidence="1">
    <location>
        <begin position="1"/>
        <end position="58"/>
    </location>
</feature>
<accession>A0A165IZK0</accession>
<feature type="compositionally biased region" description="Low complexity" evidence="1">
    <location>
        <begin position="15"/>
        <end position="28"/>
    </location>
</feature>
<dbReference type="OrthoDB" id="3363223at2759"/>
<evidence type="ECO:0000313" key="3">
    <source>
        <dbReference type="Proteomes" id="UP000076842"/>
    </source>
</evidence>
<organism evidence="2 3">
    <name type="scientific">Calocera cornea HHB12733</name>
    <dbReference type="NCBI Taxonomy" id="1353952"/>
    <lineage>
        <taxon>Eukaryota</taxon>
        <taxon>Fungi</taxon>
        <taxon>Dikarya</taxon>
        <taxon>Basidiomycota</taxon>
        <taxon>Agaricomycotina</taxon>
        <taxon>Dacrymycetes</taxon>
        <taxon>Dacrymycetales</taxon>
        <taxon>Dacrymycetaceae</taxon>
        <taxon>Calocera</taxon>
    </lineage>
</organism>
<keyword evidence="3" id="KW-1185">Reference proteome</keyword>
<evidence type="ECO:0000256" key="1">
    <source>
        <dbReference type="SAM" id="MobiDB-lite"/>
    </source>
</evidence>
<sequence length="652" mass="71982">MLSDYELMASEPEDGSSPPSSPFSLVSSARTLDPPSDLDFASDDDIGGEDINGLDVHSVSGSERDWGFIQRQVHGSESRTSSVFSSNPEGNSSNVSSSSSRSPSPPLMYPSSAAYTPPHTPRPRSPPLLQLPISDSSAQPFTLVRLLNLPQYQTLDDLVNILTKTASTRFRYTSRIPVPLWISLRPAMCSMEPGDTTRSTALVRFLNPEDAASLAEMFDWMKHQLVQMEEDGESWFWLLDLDVVLCSDEEVEKGEEGKGLLWVAEWLRKDNISGAQPLATIKQAASDLITTILVTPLPAQVRLKDLVDLFVDNAPEDVPKPLRIVLLPDLAAHTIFLPCCVLQYVDAVVADRAMGILSGYETLLLEPYKGSAGGARCFFDITSASAIPKKCKVEFKSGDWWGYTESIRNAEFWPPPKIEPKAEFLGDALDDTWSGRERFVPSSRRIRRFPVSERRASAIPRQRTSVALMGLPDDIFLDEIVKVYTTPPIVSLPAAPMSVAPSNGSPNDLVSSTSGLNASSTATFQDDPPHPTPDELVTSRTTSAPFPTHISILDDHPTFYPQRRVAVITFNSAEDLEVGYCLLPPSMWYRPGSAGHPNGSFVMPSQRNGTEQIFQCEYRHGDWRWLHDNVFTGRTTWWRADGTTDSQSVATI</sequence>
<evidence type="ECO:0000313" key="2">
    <source>
        <dbReference type="EMBL" id="KZT61173.1"/>
    </source>
</evidence>
<dbReference type="EMBL" id="KV423925">
    <property type="protein sequence ID" value="KZT61173.1"/>
    <property type="molecule type" value="Genomic_DNA"/>
</dbReference>
<feature type="region of interest" description="Disordered" evidence="1">
    <location>
        <begin position="77"/>
        <end position="131"/>
    </location>
</feature>
<dbReference type="Proteomes" id="UP000076842">
    <property type="component" value="Unassembled WGS sequence"/>
</dbReference>
<gene>
    <name evidence="2" type="ORF">CALCODRAFT_491583</name>
</gene>
<proteinExistence type="predicted"/>
<protein>
    <submittedName>
        <fullName evidence="2">Uncharacterized protein</fullName>
    </submittedName>
</protein>
<feature type="compositionally biased region" description="Polar residues" evidence="1">
    <location>
        <begin position="500"/>
        <end position="524"/>
    </location>
</feature>
<dbReference type="AlphaFoldDB" id="A0A165IZK0"/>
<name>A0A165IZK0_9BASI</name>
<feature type="region of interest" description="Disordered" evidence="1">
    <location>
        <begin position="500"/>
        <end position="536"/>
    </location>
</feature>
<feature type="compositionally biased region" description="Low complexity" evidence="1">
    <location>
        <begin position="85"/>
        <end position="102"/>
    </location>
</feature>